<evidence type="ECO:0000313" key="11">
    <source>
        <dbReference type="Proteomes" id="UP000479000"/>
    </source>
</evidence>
<feature type="compositionally biased region" description="Pro residues" evidence="8">
    <location>
        <begin position="213"/>
        <end position="228"/>
    </location>
</feature>
<sequence length="835" mass="90569">MRNSRLNELDFNSTRRYVESAQDLTLFKKPRIETADRRLRTKTWDGLESKRSLPRRIDPPRSDLTETLTRRNTDGWPCLAWWRQRGCDPHDRSVPKKTTATRQEEEVRQLEERRRRRRTCSCSSGAYVNGGGGRALVSVLGEAAAKSRPPLDYYASRASVSVSVSAAALAAAAAADTFRRPHSRPERSLVLPSIDPPGGRLCGTLPRNRRTDPPPPLPPCHPRPPPLPLRLAGSGRGVLCDDLVDEVDVKEESGGEELDDCEESKQLSVIVQPHDQDDSRDCDSRLLSPGKISPSSVSGISVSVAGMIDAGDFRALQPEPTYQTLTSVNGRMSPPGFSPGSSYATLTPLQPLPPISTVSDKFAYGHAAGNVSGSFTVMQNNGLGGLGMSVVNSPYGYDKLPAMGMSPPHHYSPNNLSSMGLHSQQHSPLSPQSTYSQNGLNSPPKSMSPNGYDSPYGGQRSDLVVRGGGGGGGQSPALSPPSGSSLHSPPPSQGPPGGSSSVGLVAAAAFSTSGTMPVTAALNGLTTITPHPQQTVVNSTVVVSPHHHQSSPPALVQREAVVVTTPSPPKQQQQQQQSQVQVVQIHQSHHQQHQQSQQQSGQSNNLQNHQQQQQQQQSTISLKAVTQSSCPSVGGGAGGGNELEEINTKELAQRISAELKRYSIPQAIFAQRVLCRSQGTLSDLLRNPKPWSKLKSGRETFRRMWKWLQEPEFQRMSALRLAAAANPHDCPLLAHVFGHCNYLFTSFIISMDPKVNGSIGIVLKSRIRTELQKKHFPIHIYSESLPKQVSVCPSVSANVSRGNGGNFGWWNACGRGSLWREDTNTLKFQGPLWRL</sequence>
<feature type="compositionally biased region" description="Polar residues" evidence="8">
    <location>
        <begin position="619"/>
        <end position="631"/>
    </location>
</feature>
<dbReference type="InterPro" id="IPR051649">
    <property type="entry name" value="CUT_Homeobox"/>
</dbReference>
<dbReference type="GO" id="GO:0000978">
    <property type="term" value="F:RNA polymerase II cis-regulatory region sequence-specific DNA binding"/>
    <property type="evidence" value="ECO:0007669"/>
    <property type="project" value="TreeGrafter"/>
</dbReference>
<dbReference type="PROSITE" id="PS51042">
    <property type="entry name" value="CUT"/>
    <property type="match status" value="1"/>
</dbReference>
<evidence type="ECO:0000256" key="1">
    <source>
        <dbReference type="ARBA" id="ARBA00004123"/>
    </source>
</evidence>
<gene>
    <name evidence="10" type="ORF">NTEN_LOCUS16975</name>
</gene>
<dbReference type="AlphaFoldDB" id="A0A6H5H992"/>
<dbReference type="InterPro" id="IPR003350">
    <property type="entry name" value="CUT_dom"/>
</dbReference>
<keyword evidence="7" id="KW-0539">Nucleus</keyword>
<comment type="similarity">
    <text evidence="2">Belongs to the CUT homeobox family.</text>
</comment>
<evidence type="ECO:0000256" key="6">
    <source>
        <dbReference type="ARBA" id="ARBA00023163"/>
    </source>
</evidence>
<feature type="region of interest" description="Disordered" evidence="8">
    <location>
        <begin position="174"/>
        <end position="228"/>
    </location>
</feature>
<accession>A0A6H5H992</accession>
<dbReference type="FunFam" id="1.10.260.40:FF:000005">
    <property type="entry name" value="One cut domain family member"/>
    <property type="match status" value="1"/>
</dbReference>
<feature type="compositionally biased region" description="Basic and acidic residues" evidence="8">
    <location>
        <begin position="177"/>
        <end position="187"/>
    </location>
</feature>
<dbReference type="PANTHER" id="PTHR14057:SF47">
    <property type="entry name" value="HOMEOBOX PROTEIN ONECUT"/>
    <property type="match status" value="1"/>
</dbReference>
<feature type="compositionally biased region" description="Polar residues" evidence="8">
    <location>
        <begin position="434"/>
        <end position="451"/>
    </location>
</feature>
<feature type="compositionally biased region" description="Low complexity" evidence="8">
    <location>
        <begin position="593"/>
        <end position="618"/>
    </location>
</feature>
<evidence type="ECO:0000256" key="4">
    <source>
        <dbReference type="ARBA" id="ARBA00023125"/>
    </source>
</evidence>
<dbReference type="GO" id="GO:0005634">
    <property type="term" value="C:nucleus"/>
    <property type="evidence" value="ECO:0007669"/>
    <property type="project" value="UniProtKB-SubCell"/>
</dbReference>
<dbReference type="SUPFAM" id="SSF47413">
    <property type="entry name" value="lambda repressor-like DNA-binding domains"/>
    <property type="match status" value="1"/>
</dbReference>
<feature type="region of interest" description="Disordered" evidence="8">
    <location>
        <begin position="90"/>
        <end position="115"/>
    </location>
</feature>
<dbReference type="EMBL" id="CADCXU010025082">
    <property type="protein sequence ID" value="CAB0012206.1"/>
    <property type="molecule type" value="Genomic_DNA"/>
</dbReference>
<evidence type="ECO:0000256" key="5">
    <source>
        <dbReference type="ARBA" id="ARBA00023155"/>
    </source>
</evidence>
<feature type="compositionally biased region" description="Basic and acidic residues" evidence="8">
    <location>
        <begin position="102"/>
        <end position="113"/>
    </location>
</feature>
<dbReference type="GO" id="GO:0000981">
    <property type="term" value="F:DNA-binding transcription factor activity, RNA polymerase II-specific"/>
    <property type="evidence" value="ECO:0007669"/>
    <property type="project" value="TreeGrafter"/>
</dbReference>
<dbReference type="Pfam" id="PF02376">
    <property type="entry name" value="CUT"/>
    <property type="match status" value="1"/>
</dbReference>
<keyword evidence="5" id="KW-0371">Homeobox</keyword>
<evidence type="ECO:0000256" key="3">
    <source>
        <dbReference type="ARBA" id="ARBA00023015"/>
    </source>
</evidence>
<protein>
    <recommendedName>
        <fullName evidence="9">CUT domain-containing protein</fullName>
    </recommendedName>
</protein>
<evidence type="ECO:0000313" key="10">
    <source>
        <dbReference type="EMBL" id="CAB0012206.1"/>
    </source>
</evidence>
<dbReference type="Gene3D" id="1.10.260.40">
    <property type="entry name" value="lambda repressor-like DNA-binding domains"/>
    <property type="match status" value="1"/>
</dbReference>
<dbReference type="OrthoDB" id="10068888at2759"/>
<feature type="compositionally biased region" description="Low complexity" evidence="8">
    <location>
        <begin position="571"/>
        <end position="586"/>
    </location>
</feature>
<comment type="subcellular location">
    <subcellularLocation>
        <location evidence="1">Nucleus</location>
    </subcellularLocation>
</comment>
<evidence type="ECO:0000256" key="2">
    <source>
        <dbReference type="ARBA" id="ARBA00008190"/>
    </source>
</evidence>
<keyword evidence="6" id="KW-0804">Transcription</keyword>
<name>A0A6H5H992_9HEMI</name>
<evidence type="ECO:0000256" key="8">
    <source>
        <dbReference type="SAM" id="MobiDB-lite"/>
    </source>
</evidence>
<evidence type="ECO:0000256" key="7">
    <source>
        <dbReference type="ARBA" id="ARBA00023242"/>
    </source>
</evidence>
<dbReference type="SMART" id="SM01109">
    <property type="entry name" value="CUT"/>
    <property type="match status" value="1"/>
</dbReference>
<dbReference type="PANTHER" id="PTHR14057">
    <property type="entry name" value="TRANSCRIPTION FACTOR ONECUT"/>
    <property type="match status" value="1"/>
</dbReference>
<feature type="compositionally biased region" description="Low complexity" evidence="8">
    <location>
        <begin position="475"/>
        <end position="487"/>
    </location>
</feature>
<keyword evidence="11" id="KW-1185">Reference proteome</keyword>
<feature type="compositionally biased region" description="Low complexity" evidence="8">
    <location>
        <begin position="421"/>
        <end position="433"/>
    </location>
</feature>
<organism evidence="10 11">
    <name type="scientific">Nesidiocoris tenuis</name>
    <dbReference type="NCBI Taxonomy" id="355587"/>
    <lineage>
        <taxon>Eukaryota</taxon>
        <taxon>Metazoa</taxon>
        <taxon>Ecdysozoa</taxon>
        <taxon>Arthropoda</taxon>
        <taxon>Hexapoda</taxon>
        <taxon>Insecta</taxon>
        <taxon>Pterygota</taxon>
        <taxon>Neoptera</taxon>
        <taxon>Paraneoptera</taxon>
        <taxon>Hemiptera</taxon>
        <taxon>Heteroptera</taxon>
        <taxon>Panheteroptera</taxon>
        <taxon>Cimicomorpha</taxon>
        <taxon>Miridae</taxon>
        <taxon>Dicyphina</taxon>
        <taxon>Nesidiocoris</taxon>
    </lineage>
</organism>
<dbReference type="Proteomes" id="UP000479000">
    <property type="component" value="Unassembled WGS sequence"/>
</dbReference>
<reference evidence="10 11" key="1">
    <citation type="submission" date="2020-02" db="EMBL/GenBank/DDBJ databases">
        <authorList>
            <person name="Ferguson B K."/>
        </authorList>
    </citation>
    <scope>NUCLEOTIDE SEQUENCE [LARGE SCALE GENOMIC DNA]</scope>
</reference>
<evidence type="ECO:0000259" key="9">
    <source>
        <dbReference type="PROSITE" id="PS51042"/>
    </source>
</evidence>
<proteinExistence type="inferred from homology"/>
<dbReference type="InterPro" id="IPR010982">
    <property type="entry name" value="Lambda_DNA-bd_dom_sf"/>
</dbReference>
<feature type="domain" description="CUT" evidence="9">
    <location>
        <begin position="637"/>
        <end position="723"/>
    </location>
</feature>
<feature type="region of interest" description="Disordered" evidence="8">
    <location>
        <begin position="562"/>
        <end position="642"/>
    </location>
</feature>
<keyword evidence="3" id="KW-0805">Transcription regulation</keyword>
<keyword evidence="4" id="KW-0238">DNA-binding</keyword>
<feature type="region of interest" description="Disordered" evidence="8">
    <location>
        <begin position="406"/>
        <end position="501"/>
    </location>
</feature>